<evidence type="ECO:0000313" key="1">
    <source>
        <dbReference type="EMBL" id="SVD60331.1"/>
    </source>
</evidence>
<proteinExistence type="predicted"/>
<sequence>MIEGAIDDSSVKRGPCHDTQDSEVVSFEFARFCYFCSHRWHVYVSGVESEGSLN</sequence>
<gene>
    <name evidence="1" type="ORF">METZ01_LOCUS413185</name>
</gene>
<name>A0A382WQP4_9ZZZZ</name>
<reference evidence="1" key="1">
    <citation type="submission" date="2018-05" db="EMBL/GenBank/DDBJ databases">
        <authorList>
            <person name="Lanie J.A."/>
            <person name="Ng W.-L."/>
            <person name="Kazmierczak K.M."/>
            <person name="Andrzejewski T.M."/>
            <person name="Davidsen T.M."/>
            <person name="Wayne K.J."/>
            <person name="Tettelin H."/>
            <person name="Glass J.I."/>
            <person name="Rusch D."/>
            <person name="Podicherti R."/>
            <person name="Tsui H.-C.T."/>
            <person name="Winkler M.E."/>
        </authorList>
    </citation>
    <scope>NUCLEOTIDE SEQUENCE</scope>
</reference>
<dbReference type="EMBL" id="UINC01161251">
    <property type="protein sequence ID" value="SVD60331.1"/>
    <property type="molecule type" value="Genomic_DNA"/>
</dbReference>
<dbReference type="AlphaFoldDB" id="A0A382WQP4"/>
<organism evidence="1">
    <name type="scientific">marine metagenome</name>
    <dbReference type="NCBI Taxonomy" id="408172"/>
    <lineage>
        <taxon>unclassified sequences</taxon>
        <taxon>metagenomes</taxon>
        <taxon>ecological metagenomes</taxon>
    </lineage>
</organism>
<protein>
    <submittedName>
        <fullName evidence="1">Uncharacterized protein</fullName>
    </submittedName>
</protein>
<accession>A0A382WQP4</accession>